<feature type="transmembrane region" description="Helical" evidence="1">
    <location>
        <begin position="6"/>
        <end position="22"/>
    </location>
</feature>
<dbReference type="RefSeq" id="WP_124331916.1">
    <property type="nucleotide sequence ID" value="NZ_BGML01000002.1"/>
</dbReference>
<organism evidence="2 3">
    <name type="scientific">Paenibacillus macerans</name>
    <name type="common">Bacillus macerans</name>
    <dbReference type="NCBI Taxonomy" id="44252"/>
    <lineage>
        <taxon>Bacteria</taxon>
        <taxon>Bacillati</taxon>
        <taxon>Bacillota</taxon>
        <taxon>Bacilli</taxon>
        <taxon>Bacillales</taxon>
        <taxon>Paenibacillaceae</taxon>
        <taxon>Paenibacillus</taxon>
    </lineage>
</organism>
<name>A0A6N8F207_PAEMA</name>
<keyword evidence="1" id="KW-0812">Transmembrane</keyword>
<feature type="transmembrane region" description="Helical" evidence="1">
    <location>
        <begin position="34"/>
        <end position="55"/>
    </location>
</feature>
<dbReference type="AlphaFoldDB" id="A0A6N8F207"/>
<evidence type="ECO:0000313" key="2">
    <source>
        <dbReference type="EMBL" id="MUG24933.1"/>
    </source>
</evidence>
<gene>
    <name evidence="2" type="ORF">GNQ08_21445</name>
</gene>
<reference evidence="2 3" key="1">
    <citation type="submission" date="2019-11" db="EMBL/GenBank/DDBJ databases">
        <title>Draft genome sequences of five Paenibacillus species of dairy origin.</title>
        <authorList>
            <person name="Olajide A.M."/>
            <person name="Chen S."/>
            <person name="Lapointe G."/>
        </authorList>
    </citation>
    <scope>NUCLEOTIDE SEQUENCE [LARGE SCALE GENOMIC DNA]</scope>
    <source>
        <strain evidence="2 3">3CT49</strain>
    </source>
</reference>
<protein>
    <submittedName>
        <fullName evidence="2">Uncharacterized protein</fullName>
    </submittedName>
</protein>
<accession>A0A6N8F207</accession>
<sequence>MMWLKIAAISLAVVLIVRFEWLRLNKGSARERAALIAVAAIGWISALLLVIFPRLPGPLMLIDWLYRPLAGLIGG</sequence>
<evidence type="ECO:0000313" key="3">
    <source>
        <dbReference type="Proteomes" id="UP000442469"/>
    </source>
</evidence>
<comment type="caution">
    <text evidence="2">The sequence shown here is derived from an EMBL/GenBank/DDBJ whole genome shotgun (WGS) entry which is preliminary data.</text>
</comment>
<keyword evidence="1" id="KW-1133">Transmembrane helix</keyword>
<evidence type="ECO:0000256" key="1">
    <source>
        <dbReference type="SAM" id="Phobius"/>
    </source>
</evidence>
<keyword evidence="1" id="KW-0472">Membrane</keyword>
<proteinExistence type="predicted"/>
<dbReference type="Proteomes" id="UP000442469">
    <property type="component" value="Unassembled WGS sequence"/>
</dbReference>
<dbReference type="EMBL" id="WNZZ01000019">
    <property type="protein sequence ID" value="MUG24933.1"/>
    <property type="molecule type" value="Genomic_DNA"/>
</dbReference>